<dbReference type="GO" id="GO:0035435">
    <property type="term" value="P:phosphate ion transmembrane transport"/>
    <property type="evidence" value="ECO:0007669"/>
    <property type="project" value="InterPro"/>
</dbReference>
<comment type="caution">
    <text evidence="10">The sequence shown here is derived from an EMBL/GenBank/DDBJ whole genome shotgun (WGS) entry which is preliminary data.</text>
</comment>
<evidence type="ECO:0000259" key="9">
    <source>
        <dbReference type="Pfam" id="PF12849"/>
    </source>
</evidence>
<dbReference type="InterPro" id="IPR005673">
    <property type="entry name" value="ABC_phos-bd_PstS"/>
</dbReference>
<keyword evidence="5 7" id="KW-0813">Transport</keyword>
<comment type="subunit">
    <text evidence="3 7">The complex is composed of two ATP-binding proteins (PstB), two transmembrane proteins (PstC and PstA) and a solute-binding protein (PstS).</text>
</comment>
<evidence type="ECO:0000256" key="1">
    <source>
        <dbReference type="ARBA" id="ARBA00002841"/>
    </source>
</evidence>
<dbReference type="NCBIfam" id="NF008171">
    <property type="entry name" value="PRK10918.1"/>
    <property type="match status" value="1"/>
</dbReference>
<evidence type="ECO:0000313" key="11">
    <source>
        <dbReference type="Proteomes" id="UP000570514"/>
    </source>
</evidence>
<sequence>MNVSLKSVMTAIAGIASAAVIATGALAANINGAGASFPYPIYAKWAGAYQSVSGVGLNYQSIGSGGGIAQIKAKTVTFGATDAPLKKAELDKFGLAQFPTVIGGVVPVVNVPGVAAGQLVLSGQVLADIFAGKIGRWDDAAIKALNPGLALPGKAISVVHRADASGTTFVFTTYLSRVSQDWSKSVGAATAVDWPVGIGAKGNEGVAGNVAQTSGSIGYVEFAYAKQNHLKHTRMINKDGKTVVPSADTFKAAASGADWAAAANNGFYVIIVDQPGANTWPITATTYILVYKQPADQATTKDVLKFFSWAYKNGGNAALSLDYVPLPEVATKAIEASWKQVQGSGF</sequence>
<evidence type="ECO:0000256" key="6">
    <source>
        <dbReference type="ARBA" id="ARBA00022592"/>
    </source>
</evidence>
<dbReference type="NCBIfam" id="TIGR00975">
    <property type="entry name" value="3a0107s03"/>
    <property type="match status" value="1"/>
</dbReference>
<dbReference type="GO" id="GO:0042301">
    <property type="term" value="F:phosphate ion binding"/>
    <property type="evidence" value="ECO:0007669"/>
    <property type="project" value="InterPro"/>
</dbReference>
<dbReference type="PANTHER" id="PTHR42996:SF1">
    <property type="entry name" value="PHOSPHATE-BINDING PROTEIN PSTS"/>
    <property type="match status" value="1"/>
</dbReference>
<dbReference type="InterPro" id="IPR050962">
    <property type="entry name" value="Phosphate-bind_PstS"/>
</dbReference>
<evidence type="ECO:0000256" key="8">
    <source>
        <dbReference type="SAM" id="SignalP"/>
    </source>
</evidence>
<proteinExistence type="inferred from homology"/>
<reference evidence="10 11" key="1">
    <citation type="submission" date="2020-03" db="EMBL/GenBank/DDBJ databases">
        <title>Genomic Encyclopedia of Type Strains, Phase IV (KMG-IV): sequencing the most valuable type-strain genomes for metagenomic binning, comparative biology and taxonomic classification.</title>
        <authorList>
            <person name="Goeker M."/>
        </authorList>
    </citation>
    <scope>NUCLEOTIDE SEQUENCE [LARGE SCALE GENOMIC DNA]</scope>
    <source>
        <strain evidence="10 11">DSM 19867</strain>
    </source>
</reference>
<comment type="function">
    <text evidence="1 7">Part of the ABC transporter complex PstSACB involved in phosphate import.</text>
</comment>
<feature type="signal peptide" evidence="8">
    <location>
        <begin position="1"/>
        <end position="27"/>
    </location>
</feature>
<feature type="domain" description="PBP" evidence="9">
    <location>
        <begin position="24"/>
        <end position="307"/>
    </location>
</feature>
<feature type="chain" id="PRO_5032513063" description="Phosphate-binding protein PstS" evidence="8">
    <location>
        <begin position="28"/>
        <end position="346"/>
    </location>
</feature>
<keyword evidence="8" id="KW-0732">Signal</keyword>
<organism evidence="10 11">
    <name type="scientific">Rhizomicrobium palustre</name>
    <dbReference type="NCBI Taxonomy" id="189966"/>
    <lineage>
        <taxon>Bacteria</taxon>
        <taxon>Pseudomonadati</taxon>
        <taxon>Pseudomonadota</taxon>
        <taxon>Alphaproteobacteria</taxon>
        <taxon>Micropepsales</taxon>
        <taxon>Micropepsaceae</taxon>
        <taxon>Rhizomicrobium</taxon>
    </lineage>
</organism>
<dbReference type="PANTHER" id="PTHR42996">
    <property type="entry name" value="PHOSPHATE-BINDING PROTEIN PSTS"/>
    <property type="match status" value="1"/>
</dbReference>
<keyword evidence="11" id="KW-1185">Reference proteome</keyword>
<dbReference type="CDD" id="cd13565">
    <property type="entry name" value="PBP2_PstS"/>
    <property type="match status" value="1"/>
</dbReference>
<gene>
    <name evidence="10" type="ORF">FHS83_003080</name>
</gene>
<name>A0A846N3H1_9PROT</name>
<dbReference type="EMBL" id="JAASRM010000001">
    <property type="protein sequence ID" value="NIK89762.1"/>
    <property type="molecule type" value="Genomic_DNA"/>
</dbReference>
<evidence type="ECO:0000256" key="5">
    <source>
        <dbReference type="ARBA" id="ARBA00022448"/>
    </source>
</evidence>
<accession>A0A846N3H1</accession>
<evidence type="ECO:0000256" key="4">
    <source>
        <dbReference type="ARBA" id="ARBA00021889"/>
    </source>
</evidence>
<dbReference type="Proteomes" id="UP000570514">
    <property type="component" value="Unassembled WGS sequence"/>
</dbReference>
<comment type="similarity">
    <text evidence="2 7">Belongs to the PstS family.</text>
</comment>
<evidence type="ECO:0000256" key="2">
    <source>
        <dbReference type="ARBA" id="ARBA00008725"/>
    </source>
</evidence>
<evidence type="ECO:0000256" key="3">
    <source>
        <dbReference type="ARBA" id="ARBA00011529"/>
    </source>
</evidence>
<evidence type="ECO:0000313" key="10">
    <source>
        <dbReference type="EMBL" id="NIK89762.1"/>
    </source>
</evidence>
<dbReference type="PIRSF" id="PIRSF002756">
    <property type="entry name" value="PstS"/>
    <property type="match status" value="1"/>
</dbReference>
<protein>
    <recommendedName>
        <fullName evidence="4 7">Phosphate-binding protein PstS</fullName>
    </recommendedName>
</protein>
<dbReference type="GO" id="GO:0043190">
    <property type="term" value="C:ATP-binding cassette (ABC) transporter complex"/>
    <property type="evidence" value="ECO:0007669"/>
    <property type="project" value="InterPro"/>
</dbReference>
<dbReference type="RefSeq" id="WP_167083823.1">
    <property type="nucleotide sequence ID" value="NZ_BAAADC010000001.1"/>
</dbReference>
<dbReference type="Gene3D" id="3.40.190.10">
    <property type="entry name" value="Periplasmic binding protein-like II"/>
    <property type="match status" value="2"/>
</dbReference>
<dbReference type="SUPFAM" id="SSF53850">
    <property type="entry name" value="Periplasmic binding protein-like II"/>
    <property type="match status" value="1"/>
</dbReference>
<keyword evidence="6 7" id="KW-0592">Phosphate transport</keyword>
<evidence type="ECO:0000256" key="7">
    <source>
        <dbReference type="PIRNR" id="PIRNR002756"/>
    </source>
</evidence>
<dbReference type="Pfam" id="PF12849">
    <property type="entry name" value="PBP_like_2"/>
    <property type="match status" value="1"/>
</dbReference>
<dbReference type="AlphaFoldDB" id="A0A846N3H1"/>
<dbReference type="InterPro" id="IPR024370">
    <property type="entry name" value="PBP_domain"/>
</dbReference>